<evidence type="ECO:0000256" key="4">
    <source>
        <dbReference type="ARBA" id="ARBA00022692"/>
    </source>
</evidence>
<feature type="transmembrane region" description="Helical" evidence="9">
    <location>
        <begin position="12"/>
        <end position="34"/>
    </location>
</feature>
<dbReference type="Gene3D" id="1.10.287.70">
    <property type="match status" value="1"/>
</dbReference>
<feature type="transmembrane region" description="Helical" evidence="9">
    <location>
        <begin position="197"/>
        <end position="219"/>
    </location>
</feature>
<dbReference type="PROSITE" id="PS50253">
    <property type="entry name" value="COX3"/>
    <property type="match status" value="1"/>
</dbReference>
<feature type="transmembrane region" description="Helical" evidence="9">
    <location>
        <begin position="124"/>
        <end position="147"/>
    </location>
</feature>
<dbReference type="GO" id="GO:0005739">
    <property type="term" value="C:mitochondrion"/>
    <property type="evidence" value="ECO:0007669"/>
    <property type="project" value="TreeGrafter"/>
</dbReference>
<evidence type="ECO:0000256" key="3">
    <source>
        <dbReference type="ARBA" id="ARBA00015944"/>
    </source>
</evidence>
<proteinExistence type="inferred from homology"/>
<evidence type="ECO:0000256" key="8">
    <source>
        <dbReference type="RuleBase" id="RU003375"/>
    </source>
</evidence>
<feature type="transmembrane region" description="Helical" evidence="9">
    <location>
        <begin position="40"/>
        <end position="58"/>
    </location>
</feature>
<evidence type="ECO:0000256" key="9">
    <source>
        <dbReference type="SAM" id="Phobius"/>
    </source>
</evidence>
<reference evidence="11" key="1">
    <citation type="journal article" date="2019" name="Nucleic Acids Res.">
        <title>Coding palindromes in mitochondrial genes of Nematomorpha.</title>
        <authorList>
            <person name="Mikhailov K.V."/>
            <person name="Efeykin B.D."/>
            <person name="Panchin A.Y."/>
            <person name="Knorre D.A."/>
            <person name="Logacheva M.D."/>
            <person name="Penin A.A."/>
            <person name="Muntyan M.S."/>
            <person name="Nikitin M.A."/>
            <person name="Popova O.V."/>
            <person name="Zanegina O.N."/>
            <person name="Vyssokikh M.Y."/>
            <person name="Spiridonov S.E."/>
            <person name="Aleoshin V.V."/>
            <person name="Panchin Y.V."/>
        </authorList>
    </citation>
    <scope>NUCLEOTIDE SEQUENCE</scope>
</reference>
<keyword evidence="8 11" id="KW-0496">Mitochondrion</keyword>
<evidence type="ECO:0000313" key="11">
    <source>
        <dbReference type="EMBL" id="QDH52412.1"/>
    </source>
</evidence>
<evidence type="ECO:0000256" key="1">
    <source>
        <dbReference type="ARBA" id="ARBA00004141"/>
    </source>
</evidence>
<dbReference type="GeneID" id="41041510"/>
<feature type="transmembrane region" description="Helical" evidence="9">
    <location>
        <begin position="240"/>
        <end position="260"/>
    </location>
</feature>
<feature type="transmembrane region" description="Helical" evidence="9">
    <location>
        <begin position="79"/>
        <end position="104"/>
    </location>
</feature>
<dbReference type="SUPFAM" id="SSF81452">
    <property type="entry name" value="Cytochrome c oxidase subunit III-like"/>
    <property type="match status" value="1"/>
</dbReference>
<name>A0A514ABV9_9BILA</name>
<dbReference type="AlphaFoldDB" id="A0A514ABV9"/>
<dbReference type="GO" id="GO:0016020">
    <property type="term" value="C:membrane"/>
    <property type="evidence" value="ECO:0007669"/>
    <property type="project" value="UniProtKB-SubCell"/>
</dbReference>
<organism evidence="11">
    <name type="scientific">Gordionus alpestris</name>
    <dbReference type="NCBI Taxonomy" id="1137640"/>
    <lineage>
        <taxon>Eukaryota</taxon>
        <taxon>Metazoa</taxon>
        <taxon>Ecdysozoa</taxon>
        <taxon>Nematomorpha</taxon>
        <taxon>Gordioida</taxon>
        <taxon>Chordodea</taxon>
        <taxon>Chordodoidea</taxon>
        <taxon>Parachordodidae</taxon>
        <taxon>Gordionus</taxon>
    </lineage>
</organism>
<comment type="function">
    <text evidence="8">Component of the cytochrome c oxidase, the last enzyme in the mitochondrial electron transport chain which drives oxidative phosphorylation. The respiratory chain contains 3 multisubunit complexes succinate dehydrogenase (complex II, CII), ubiquinol-cytochrome c oxidoreductase (cytochrome b-c1 complex, complex III, CIII) and cytochrome c oxidase (complex IV, CIV), that cooperate to transfer electrons derived from NADH and succinate to molecular oxygen, creating an electrochemical gradient over the inner membrane that drives transmembrane transport and the ATP synthase. Cytochrome c oxidase is the component of the respiratory chain that catalyzes the reduction of oxygen to water. Electrons originating from reduced cytochrome c in the intermembrane space (IMS) are transferred via the dinuclear copper A center (CU(A)) of subunit 2 and heme A of subunit 1 to the active site in subunit 1, a binuclear center (BNC) formed by heme A3 and copper B (CU(B)). The BNC reduces molecular oxygen to 2 water molecules using 4 electrons from cytochrome c in the IMS and 4 protons from the mitochondrial matrix.</text>
</comment>
<dbReference type="InterPro" id="IPR033945">
    <property type="entry name" value="Cyt_c_oxase_su3_dom"/>
</dbReference>
<evidence type="ECO:0000256" key="7">
    <source>
        <dbReference type="ARBA" id="ARBA00023136"/>
    </source>
</evidence>
<accession>A0A514ABV9</accession>
<dbReference type="CTD" id="4514"/>
<comment type="subcellular location">
    <subcellularLocation>
        <location evidence="1">Membrane</location>
        <topology evidence="1">Multi-pass membrane protein</topology>
    </subcellularLocation>
</comment>
<dbReference type="GO" id="GO:0004129">
    <property type="term" value="F:cytochrome-c oxidase activity"/>
    <property type="evidence" value="ECO:0007669"/>
    <property type="project" value="InterPro"/>
</dbReference>
<gene>
    <name evidence="11" type="primary">COX3</name>
</gene>
<keyword evidence="6 9" id="KW-1133">Transmembrane helix</keyword>
<dbReference type="PANTHER" id="PTHR11403:SF7">
    <property type="entry name" value="CYTOCHROME C OXIDASE SUBUNIT 3"/>
    <property type="match status" value="1"/>
</dbReference>
<dbReference type="InterPro" id="IPR035973">
    <property type="entry name" value="Cyt_c_oxidase_su3-like_sf"/>
</dbReference>
<dbReference type="InterPro" id="IPR013833">
    <property type="entry name" value="Cyt_c_oxidase_su3_a-hlx"/>
</dbReference>
<dbReference type="CDD" id="cd01665">
    <property type="entry name" value="Cyt_c_Oxidase_III"/>
    <property type="match status" value="1"/>
</dbReference>
<evidence type="ECO:0000256" key="5">
    <source>
        <dbReference type="ARBA" id="ARBA00022967"/>
    </source>
</evidence>
<evidence type="ECO:0000256" key="6">
    <source>
        <dbReference type="ARBA" id="ARBA00022989"/>
    </source>
</evidence>
<dbReference type="InterPro" id="IPR000298">
    <property type="entry name" value="Cyt_c_oxidase-like_su3"/>
</dbReference>
<feature type="transmembrane region" description="Helical" evidence="9">
    <location>
        <begin position="159"/>
        <end position="177"/>
    </location>
</feature>
<comment type="similarity">
    <text evidence="2 8">Belongs to the cytochrome c oxidase subunit 3 family.</text>
</comment>
<dbReference type="InterPro" id="IPR024791">
    <property type="entry name" value="Cyt_c/ubiquinol_Oxase_su3"/>
</dbReference>
<dbReference type="GO" id="GO:0006123">
    <property type="term" value="P:mitochondrial electron transport, cytochrome c to oxygen"/>
    <property type="evidence" value="ECO:0007669"/>
    <property type="project" value="TreeGrafter"/>
</dbReference>
<keyword evidence="5" id="KW-1278">Translocase</keyword>
<dbReference type="Pfam" id="PF00510">
    <property type="entry name" value="COX3"/>
    <property type="match status" value="1"/>
</dbReference>
<dbReference type="Gene3D" id="1.20.120.80">
    <property type="entry name" value="Cytochrome c oxidase, subunit III, four-helix bundle"/>
    <property type="match status" value="1"/>
</dbReference>
<dbReference type="PANTHER" id="PTHR11403">
    <property type="entry name" value="CYTOCHROME C OXIDASE SUBUNIT III"/>
    <property type="match status" value="1"/>
</dbReference>
<evidence type="ECO:0000259" key="10">
    <source>
        <dbReference type="PROSITE" id="PS50253"/>
    </source>
</evidence>
<protein>
    <recommendedName>
        <fullName evidence="3 8">Cytochrome c oxidase subunit 3</fullName>
    </recommendedName>
</protein>
<sequence>MMKNPLYIINPSFWPLLGSLSALGAMTALLGVMWKTSNNIIFVIFAIVAMTMTFYMWGKDLQRESSMSGEMLSTISKSLGFSFLLFIVSEIMFFVSFFWAYFHFSLCPDSEIGNNWPPMGVMPIPFFETPLLNTIILLMSGISITWAHHSFFAVKKSSSVLYLTALTVILGLYFTYLQVEEYFQSPFSINDSCFGGAFFVATGFHGFHIIIGSIFLMSVTPRIMMGLISMLDMLHFELAAWYWHFVDVVWLFLYLCLYWWGG</sequence>
<keyword evidence="4 8" id="KW-0812">Transmembrane</keyword>
<geneLocation type="mitochondrion" evidence="11"/>
<dbReference type="RefSeq" id="YP_009679956.1">
    <property type="nucleotide sequence ID" value="NC_044095.1"/>
</dbReference>
<dbReference type="EMBL" id="MG257765">
    <property type="protein sequence ID" value="QDH52412.1"/>
    <property type="molecule type" value="Genomic_DNA"/>
</dbReference>
<evidence type="ECO:0000256" key="2">
    <source>
        <dbReference type="ARBA" id="ARBA00010581"/>
    </source>
</evidence>
<keyword evidence="7 9" id="KW-0472">Membrane</keyword>
<feature type="domain" description="Heme-copper oxidase subunit III family profile" evidence="10">
    <location>
        <begin position="2"/>
        <end position="262"/>
    </location>
</feature>